<accession>A0ACA9SYH1</accession>
<evidence type="ECO:0000313" key="1">
    <source>
        <dbReference type="EMBL" id="CAG8850832.1"/>
    </source>
</evidence>
<organism evidence="1 2">
    <name type="scientific">Racocetra persica</name>
    <dbReference type="NCBI Taxonomy" id="160502"/>
    <lineage>
        <taxon>Eukaryota</taxon>
        <taxon>Fungi</taxon>
        <taxon>Fungi incertae sedis</taxon>
        <taxon>Mucoromycota</taxon>
        <taxon>Glomeromycotina</taxon>
        <taxon>Glomeromycetes</taxon>
        <taxon>Diversisporales</taxon>
        <taxon>Gigasporaceae</taxon>
        <taxon>Racocetra</taxon>
    </lineage>
</organism>
<feature type="non-terminal residue" evidence="1">
    <location>
        <position position="1"/>
    </location>
</feature>
<dbReference type="EMBL" id="CAJVQC010172853">
    <property type="protein sequence ID" value="CAG8850832.1"/>
    <property type="molecule type" value="Genomic_DNA"/>
</dbReference>
<reference evidence="1" key="1">
    <citation type="submission" date="2021-06" db="EMBL/GenBank/DDBJ databases">
        <authorList>
            <person name="Kallberg Y."/>
            <person name="Tangrot J."/>
            <person name="Rosling A."/>
        </authorList>
    </citation>
    <scope>NUCLEOTIDE SEQUENCE</scope>
    <source>
        <strain evidence="1">MA461A</strain>
    </source>
</reference>
<dbReference type="Proteomes" id="UP000789920">
    <property type="component" value="Unassembled WGS sequence"/>
</dbReference>
<protein>
    <submittedName>
        <fullName evidence="1">34565_t:CDS:1</fullName>
    </submittedName>
</protein>
<sequence>KILDSQFCHSVGLSPKLSNYGIKIKKFLAGDNVMRAKLLSMAVSNRSTYQT</sequence>
<name>A0ACA9SYH1_9GLOM</name>
<keyword evidence="2" id="KW-1185">Reference proteome</keyword>
<proteinExistence type="predicted"/>
<comment type="caution">
    <text evidence="1">The sequence shown here is derived from an EMBL/GenBank/DDBJ whole genome shotgun (WGS) entry which is preliminary data.</text>
</comment>
<feature type="non-terminal residue" evidence="1">
    <location>
        <position position="51"/>
    </location>
</feature>
<evidence type="ECO:0000313" key="2">
    <source>
        <dbReference type="Proteomes" id="UP000789920"/>
    </source>
</evidence>
<gene>
    <name evidence="1" type="ORF">RPERSI_LOCUS36280</name>
</gene>